<dbReference type="EMBL" id="KN819372">
    <property type="protein sequence ID" value="KIJ11844.1"/>
    <property type="molecule type" value="Genomic_DNA"/>
</dbReference>
<dbReference type="Proteomes" id="UP000053647">
    <property type="component" value="Unassembled WGS sequence"/>
</dbReference>
<evidence type="ECO:0000313" key="2">
    <source>
        <dbReference type="EMBL" id="KIJ11844.1"/>
    </source>
</evidence>
<evidence type="ECO:0000256" key="1">
    <source>
        <dbReference type="SAM" id="MobiDB-lite"/>
    </source>
</evidence>
<sequence>MHSRSPSPQDPVGDHVVCTDLTDVEIAVLDRRLPAWMECSKDKKKDNFKVVCEELNQWDSCKKQYKTWIYNHGRVRAQEALTKYHREWMARAVVMRTKKAEITALIQETKGDGQDDGEELEEAEKEAEQWNNERPPLAVQADTALCKGKQYAREFASTMWKQCGMRVVILTAWQNEAKRVVVSSHDFNTEVNGGGSFNHLKDIQKDWDQYAQESFGCDADAAAADTDSEVLHAGLPKCKTRLDPVELVTRGDGKPWVMDIKQVGLDSLKDFIRGYFTYHYRVACGIPNAAVPWGEVSRDQNKYLSPTYLPPNFKVGDPSKMHKKDAIILLDFWRSRQDEDEDSVLAFRRWRGTDGMLQEPVDVHLGNSRPRVAMKKKLKARRRDVLPEKIHQSAGRGTANDGEAQSEIQMDWSESDVPGIGRGRSVKKVKVKAKRTRRMLSPGEDELPATTESPGMAADGQAPKQDSPVPTKAIHGILKKPMMQHEGRSPEVSKSMPCPKPTIKHKTMKPGNAEGSSSSKRARAPSGDCEEDVDAVRPMKKVKKDLAKTRRHAATPFPDVNDIEDTRRSTRKRKAPLPADFSVSLKRKGGSSRKQN</sequence>
<name>A0A0C9ST57_PAXIN</name>
<keyword evidence="3" id="KW-1185">Reference proteome</keyword>
<feature type="region of interest" description="Disordered" evidence="1">
    <location>
        <begin position="109"/>
        <end position="131"/>
    </location>
</feature>
<proteinExistence type="predicted"/>
<feature type="compositionally biased region" description="Acidic residues" evidence="1">
    <location>
        <begin position="114"/>
        <end position="125"/>
    </location>
</feature>
<feature type="compositionally biased region" description="Basic residues" evidence="1">
    <location>
        <begin position="538"/>
        <end position="553"/>
    </location>
</feature>
<gene>
    <name evidence="2" type="ORF">PAXINDRAFT_15297</name>
</gene>
<dbReference type="AlphaFoldDB" id="A0A0C9ST57"/>
<reference evidence="3" key="2">
    <citation type="submission" date="2015-01" db="EMBL/GenBank/DDBJ databases">
        <title>Evolutionary Origins and Diversification of the Mycorrhizal Mutualists.</title>
        <authorList>
            <consortium name="DOE Joint Genome Institute"/>
            <consortium name="Mycorrhizal Genomics Consortium"/>
            <person name="Kohler A."/>
            <person name="Kuo A."/>
            <person name="Nagy L.G."/>
            <person name="Floudas D."/>
            <person name="Copeland A."/>
            <person name="Barry K.W."/>
            <person name="Cichocki N."/>
            <person name="Veneault-Fourrey C."/>
            <person name="LaButti K."/>
            <person name="Lindquist E.A."/>
            <person name="Lipzen A."/>
            <person name="Lundell T."/>
            <person name="Morin E."/>
            <person name="Murat C."/>
            <person name="Riley R."/>
            <person name="Ohm R."/>
            <person name="Sun H."/>
            <person name="Tunlid A."/>
            <person name="Henrissat B."/>
            <person name="Grigoriev I.V."/>
            <person name="Hibbett D.S."/>
            <person name="Martin F."/>
        </authorList>
    </citation>
    <scope>NUCLEOTIDE SEQUENCE [LARGE SCALE GENOMIC DNA]</scope>
    <source>
        <strain evidence="3">ATCC 200175</strain>
    </source>
</reference>
<feature type="compositionally biased region" description="Basic residues" evidence="1">
    <location>
        <begin position="585"/>
        <end position="596"/>
    </location>
</feature>
<accession>A0A0C9ST57</accession>
<feature type="region of interest" description="Disordered" evidence="1">
    <location>
        <begin position="379"/>
        <end position="596"/>
    </location>
</feature>
<organism evidence="2 3">
    <name type="scientific">Paxillus involutus ATCC 200175</name>
    <dbReference type="NCBI Taxonomy" id="664439"/>
    <lineage>
        <taxon>Eukaryota</taxon>
        <taxon>Fungi</taxon>
        <taxon>Dikarya</taxon>
        <taxon>Basidiomycota</taxon>
        <taxon>Agaricomycotina</taxon>
        <taxon>Agaricomycetes</taxon>
        <taxon>Agaricomycetidae</taxon>
        <taxon>Boletales</taxon>
        <taxon>Paxilineae</taxon>
        <taxon>Paxillaceae</taxon>
        <taxon>Paxillus</taxon>
    </lineage>
</organism>
<dbReference type="OrthoDB" id="3149423at2759"/>
<evidence type="ECO:0000313" key="3">
    <source>
        <dbReference type="Proteomes" id="UP000053647"/>
    </source>
</evidence>
<protein>
    <submittedName>
        <fullName evidence="2">Uncharacterized protein</fullName>
    </submittedName>
</protein>
<reference evidence="2 3" key="1">
    <citation type="submission" date="2014-06" db="EMBL/GenBank/DDBJ databases">
        <authorList>
            <consortium name="DOE Joint Genome Institute"/>
            <person name="Kuo A."/>
            <person name="Kohler A."/>
            <person name="Nagy L.G."/>
            <person name="Floudas D."/>
            <person name="Copeland A."/>
            <person name="Barry K.W."/>
            <person name="Cichocki N."/>
            <person name="Veneault-Fourrey C."/>
            <person name="LaButti K."/>
            <person name="Lindquist E.A."/>
            <person name="Lipzen A."/>
            <person name="Lundell T."/>
            <person name="Morin E."/>
            <person name="Murat C."/>
            <person name="Sun H."/>
            <person name="Tunlid A."/>
            <person name="Henrissat B."/>
            <person name="Grigoriev I.V."/>
            <person name="Hibbett D.S."/>
            <person name="Martin F."/>
            <person name="Nordberg H.P."/>
            <person name="Cantor M.N."/>
            <person name="Hua S.X."/>
        </authorList>
    </citation>
    <scope>NUCLEOTIDE SEQUENCE [LARGE SCALE GENOMIC DNA]</scope>
    <source>
        <strain evidence="2 3">ATCC 200175</strain>
    </source>
</reference>
<feature type="compositionally biased region" description="Basic residues" evidence="1">
    <location>
        <begin position="424"/>
        <end position="438"/>
    </location>
</feature>
<dbReference type="HOGENOM" id="CLU_030984_1_0_1"/>